<dbReference type="eggNOG" id="ENOG502Z7MD">
    <property type="taxonomic scope" value="Bacteria"/>
</dbReference>
<evidence type="ECO:0000313" key="1">
    <source>
        <dbReference type="EMBL" id="KFI25685.1"/>
    </source>
</evidence>
<dbReference type="Proteomes" id="UP000028826">
    <property type="component" value="Unassembled WGS sequence"/>
</dbReference>
<reference evidence="1 2" key="1">
    <citation type="submission" date="2014-03" db="EMBL/GenBank/DDBJ databases">
        <title>Genome of Haematobacter massiliensis CCUG 47968.</title>
        <authorList>
            <person name="Wang D."/>
            <person name="Wang G."/>
        </authorList>
    </citation>
    <scope>NUCLEOTIDE SEQUENCE [LARGE SCALE GENOMIC DNA]</scope>
    <source>
        <strain evidence="1 2">CCUG 47968</strain>
    </source>
</reference>
<dbReference type="Pfam" id="PF06067">
    <property type="entry name" value="DUF932"/>
    <property type="match status" value="1"/>
</dbReference>
<dbReference type="EMBL" id="JGYG01000023">
    <property type="protein sequence ID" value="KFI25685.1"/>
    <property type="molecule type" value="Genomic_DNA"/>
</dbReference>
<sequence length="288" mass="32010">MGYQNFMRGMTNGGSIYGRGEALTDDALRARVPSIFAAEAHESRSARFAPVPTIDVLNNLRAEGFEPFMAQQARTRIEGKAEFTKHMLRLRHRSITNGDGEAFEIILVNANDGTSAYQMLPGFFRFVCSNGLMAGETFSEVKVRHSGNAVGEVIEGAYRVLQDAPEIAERVKEFRAITLQDEERAILAEAAHSLRFPAAHEDGGKAAPVSAESFIRPRRTADRGTDLWTAFNVVQENTIKGGMTGYARDENGRMRRRSVREVAGIDQNRNLNRALWMLTERMAELKAA</sequence>
<accession>A0A086XUI5</accession>
<keyword evidence="2" id="KW-1185">Reference proteome</keyword>
<dbReference type="InterPro" id="IPR026325">
    <property type="entry name" value="DUF932"/>
</dbReference>
<gene>
    <name evidence="1" type="ORF">CN97_07920</name>
</gene>
<protein>
    <submittedName>
        <fullName evidence="1">Uncharacterized protein</fullName>
    </submittedName>
</protein>
<dbReference type="OrthoDB" id="197873at2"/>
<evidence type="ECO:0000313" key="2">
    <source>
        <dbReference type="Proteomes" id="UP000028826"/>
    </source>
</evidence>
<comment type="caution">
    <text evidence="1">The sequence shown here is derived from an EMBL/GenBank/DDBJ whole genome shotgun (WGS) entry which is preliminary data.</text>
</comment>
<name>A0A086XUI5_9RHOB</name>
<organism evidence="1 2">
    <name type="scientific">Haematobacter massiliensis</name>
    <dbReference type="NCBI Taxonomy" id="195105"/>
    <lineage>
        <taxon>Bacteria</taxon>
        <taxon>Pseudomonadati</taxon>
        <taxon>Pseudomonadota</taxon>
        <taxon>Alphaproteobacteria</taxon>
        <taxon>Rhodobacterales</taxon>
        <taxon>Paracoccaceae</taxon>
        <taxon>Haematobacter</taxon>
    </lineage>
</organism>
<proteinExistence type="predicted"/>
<dbReference type="AlphaFoldDB" id="A0A086XUI5"/>
<dbReference type="STRING" id="195105.CN97_07920"/>